<feature type="compositionally biased region" description="Acidic residues" evidence="1">
    <location>
        <begin position="91"/>
        <end position="117"/>
    </location>
</feature>
<sequence>MATKFLKPYLLPDEQDDFVIFVQLLEDKQCPLRFIIYAILGLEDESLCLHKSLRWLCLGCLMEMMHRHLHQWLKKERENFAWLIATPDVDNVEDESDLDSDDSEDEDNESDQEDDDDASLKEDSDSSLDGSTESLVKVGAGC</sequence>
<accession>A0A4Y9ZGJ2</accession>
<protein>
    <submittedName>
        <fullName evidence="2">Uncharacterized protein</fullName>
    </submittedName>
</protein>
<proteinExistence type="predicted"/>
<gene>
    <name evidence="2" type="ORF">EWM64_g10856</name>
</gene>
<evidence type="ECO:0000313" key="3">
    <source>
        <dbReference type="Proteomes" id="UP000298061"/>
    </source>
</evidence>
<dbReference type="Proteomes" id="UP000298061">
    <property type="component" value="Unassembled WGS sequence"/>
</dbReference>
<reference evidence="2 3" key="1">
    <citation type="submission" date="2019-02" db="EMBL/GenBank/DDBJ databases">
        <title>Genome sequencing of the rare red list fungi Hericium alpestre (H. flagellum).</title>
        <authorList>
            <person name="Buettner E."/>
            <person name="Kellner H."/>
        </authorList>
    </citation>
    <scope>NUCLEOTIDE SEQUENCE [LARGE SCALE GENOMIC DNA]</scope>
    <source>
        <strain evidence="2 3">DSM 108284</strain>
    </source>
</reference>
<dbReference type="EMBL" id="SFCI01003228">
    <property type="protein sequence ID" value="TFY73157.1"/>
    <property type="molecule type" value="Genomic_DNA"/>
</dbReference>
<dbReference type="AlphaFoldDB" id="A0A4Y9ZGJ2"/>
<feature type="region of interest" description="Disordered" evidence="1">
    <location>
        <begin position="91"/>
        <end position="142"/>
    </location>
</feature>
<comment type="caution">
    <text evidence="2">The sequence shown here is derived from an EMBL/GenBank/DDBJ whole genome shotgun (WGS) entry which is preliminary data.</text>
</comment>
<organism evidence="2 3">
    <name type="scientific">Hericium alpestre</name>
    <dbReference type="NCBI Taxonomy" id="135208"/>
    <lineage>
        <taxon>Eukaryota</taxon>
        <taxon>Fungi</taxon>
        <taxon>Dikarya</taxon>
        <taxon>Basidiomycota</taxon>
        <taxon>Agaricomycotina</taxon>
        <taxon>Agaricomycetes</taxon>
        <taxon>Russulales</taxon>
        <taxon>Hericiaceae</taxon>
        <taxon>Hericium</taxon>
    </lineage>
</organism>
<evidence type="ECO:0000313" key="2">
    <source>
        <dbReference type="EMBL" id="TFY73157.1"/>
    </source>
</evidence>
<evidence type="ECO:0000256" key="1">
    <source>
        <dbReference type="SAM" id="MobiDB-lite"/>
    </source>
</evidence>
<keyword evidence="3" id="KW-1185">Reference proteome</keyword>
<name>A0A4Y9ZGJ2_9AGAM</name>